<evidence type="ECO:0000256" key="3">
    <source>
        <dbReference type="SAM" id="Coils"/>
    </source>
</evidence>
<dbReference type="InterPro" id="IPR043128">
    <property type="entry name" value="Rev_trsase/Diguanyl_cyclase"/>
</dbReference>
<feature type="coiled-coil region" evidence="3">
    <location>
        <begin position="10"/>
        <end position="72"/>
    </location>
</feature>
<keyword evidence="3" id="KW-0175">Coiled coil</keyword>
<dbReference type="Proteomes" id="UP000241193">
    <property type="component" value="Unassembled WGS sequence"/>
</dbReference>
<gene>
    <name evidence="5" type="ORF">C8261_06650</name>
</gene>
<protein>
    <recommendedName>
        <fullName evidence="1">diguanylate cyclase</fullName>
        <ecNumber evidence="1">2.7.7.65</ecNumber>
    </recommendedName>
</protein>
<dbReference type="PANTHER" id="PTHR45138">
    <property type="entry name" value="REGULATORY COMPONENTS OF SENSORY TRANSDUCTION SYSTEM"/>
    <property type="match status" value="1"/>
</dbReference>
<reference evidence="5 6" key="1">
    <citation type="submission" date="2018-03" db="EMBL/GenBank/DDBJ databases">
        <authorList>
            <person name="Keele B.F."/>
        </authorList>
    </citation>
    <scope>NUCLEOTIDE SEQUENCE [LARGE SCALE GENOMIC DNA]</scope>
    <source>
        <strain evidence="5 6">D20</strain>
    </source>
</reference>
<proteinExistence type="predicted"/>
<dbReference type="OrthoDB" id="9813903at2"/>
<evidence type="ECO:0000259" key="4">
    <source>
        <dbReference type="PROSITE" id="PS50887"/>
    </source>
</evidence>
<name>A0A2T4IH05_9RHOO</name>
<dbReference type="Gene3D" id="3.30.70.270">
    <property type="match status" value="1"/>
</dbReference>
<dbReference type="GO" id="GO:1902201">
    <property type="term" value="P:negative regulation of bacterial-type flagellum-dependent cell motility"/>
    <property type="evidence" value="ECO:0007669"/>
    <property type="project" value="TreeGrafter"/>
</dbReference>
<dbReference type="InterPro" id="IPR029787">
    <property type="entry name" value="Nucleotide_cyclase"/>
</dbReference>
<dbReference type="RefSeq" id="WP_107492873.1">
    <property type="nucleotide sequence ID" value="NZ_PZKC01000004.1"/>
</dbReference>
<dbReference type="EC" id="2.7.7.65" evidence="1"/>
<dbReference type="FunFam" id="3.30.70.270:FF:000001">
    <property type="entry name" value="Diguanylate cyclase domain protein"/>
    <property type="match status" value="1"/>
</dbReference>
<organism evidence="5 6">
    <name type="scientific">Pseudothauera lacus</name>
    <dbReference type="NCBI Taxonomy" id="2136175"/>
    <lineage>
        <taxon>Bacteria</taxon>
        <taxon>Pseudomonadati</taxon>
        <taxon>Pseudomonadota</taxon>
        <taxon>Betaproteobacteria</taxon>
        <taxon>Rhodocyclales</taxon>
        <taxon>Zoogloeaceae</taxon>
        <taxon>Pseudothauera</taxon>
    </lineage>
</organism>
<evidence type="ECO:0000256" key="1">
    <source>
        <dbReference type="ARBA" id="ARBA00012528"/>
    </source>
</evidence>
<comment type="caution">
    <text evidence="5">The sequence shown here is derived from an EMBL/GenBank/DDBJ whole genome shotgun (WGS) entry which is preliminary data.</text>
</comment>
<keyword evidence="6" id="KW-1185">Reference proteome</keyword>
<comment type="catalytic activity">
    <reaction evidence="2">
        <text>2 GTP = 3',3'-c-di-GMP + 2 diphosphate</text>
        <dbReference type="Rhea" id="RHEA:24898"/>
        <dbReference type="ChEBI" id="CHEBI:33019"/>
        <dbReference type="ChEBI" id="CHEBI:37565"/>
        <dbReference type="ChEBI" id="CHEBI:58805"/>
        <dbReference type="EC" id="2.7.7.65"/>
    </reaction>
</comment>
<evidence type="ECO:0000313" key="6">
    <source>
        <dbReference type="Proteomes" id="UP000241193"/>
    </source>
</evidence>
<dbReference type="SUPFAM" id="SSF55073">
    <property type="entry name" value="Nucleotide cyclase"/>
    <property type="match status" value="1"/>
</dbReference>
<dbReference type="AlphaFoldDB" id="A0A2T4IH05"/>
<dbReference type="PROSITE" id="PS50887">
    <property type="entry name" value="GGDEF"/>
    <property type="match status" value="1"/>
</dbReference>
<dbReference type="GO" id="GO:0043709">
    <property type="term" value="P:cell adhesion involved in single-species biofilm formation"/>
    <property type="evidence" value="ECO:0007669"/>
    <property type="project" value="TreeGrafter"/>
</dbReference>
<dbReference type="EMBL" id="PZKC01000004">
    <property type="protein sequence ID" value="PTD97064.1"/>
    <property type="molecule type" value="Genomic_DNA"/>
</dbReference>
<evidence type="ECO:0000256" key="2">
    <source>
        <dbReference type="ARBA" id="ARBA00034247"/>
    </source>
</evidence>
<accession>A0A2T4IH05</accession>
<dbReference type="PANTHER" id="PTHR45138:SF9">
    <property type="entry name" value="DIGUANYLATE CYCLASE DGCM-RELATED"/>
    <property type="match status" value="1"/>
</dbReference>
<sequence>MSGQSPYVKVLDIEQTLAELQAMVDQLQQERSDLEIALTTAIEHGDAIESQLEMANRQLQSEVRERLAVERQLRDLVTTITQKSRDLEVVLQTITEHSDQIDLQWLGRYIEAEHTARIDSLTGLANRRKLDETIDSEWARARRSRQSLAMLVCDVDYFKNYNDLYGHQHGDLCLQQLAAILTAALRRDGDLAARYGGEEFVIVLPNTDACGARQLAEGLQEALRRAAIPHEASPYWQLTMSIGVAACIPDGSDPGTLFAEADRLLYLAKQRGRNQIALT</sequence>
<feature type="domain" description="GGDEF" evidence="4">
    <location>
        <begin position="146"/>
        <end position="279"/>
    </location>
</feature>
<dbReference type="GO" id="GO:0005886">
    <property type="term" value="C:plasma membrane"/>
    <property type="evidence" value="ECO:0007669"/>
    <property type="project" value="TreeGrafter"/>
</dbReference>
<dbReference type="NCBIfam" id="TIGR00254">
    <property type="entry name" value="GGDEF"/>
    <property type="match status" value="1"/>
</dbReference>
<dbReference type="GO" id="GO:0052621">
    <property type="term" value="F:diguanylate cyclase activity"/>
    <property type="evidence" value="ECO:0007669"/>
    <property type="project" value="UniProtKB-EC"/>
</dbReference>
<dbReference type="InterPro" id="IPR050469">
    <property type="entry name" value="Diguanylate_Cyclase"/>
</dbReference>
<dbReference type="SMART" id="SM00267">
    <property type="entry name" value="GGDEF"/>
    <property type="match status" value="1"/>
</dbReference>
<reference evidence="5 6" key="2">
    <citation type="submission" date="2018-04" db="EMBL/GenBank/DDBJ databases">
        <title>Thauera lacus sp. nov., isolated from an saline lake in Inner Mongolia, China.</title>
        <authorList>
            <person name="Liang Q.-Y."/>
        </authorList>
    </citation>
    <scope>NUCLEOTIDE SEQUENCE [LARGE SCALE GENOMIC DNA]</scope>
    <source>
        <strain evidence="5 6">D20</strain>
    </source>
</reference>
<dbReference type="CDD" id="cd01949">
    <property type="entry name" value="GGDEF"/>
    <property type="match status" value="1"/>
</dbReference>
<dbReference type="Pfam" id="PF00990">
    <property type="entry name" value="GGDEF"/>
    <property type="match status" value="1"/>
</dbReference>
<dbReference type="InterPro" id="IPR000160">
    <property type="entry name" value="GGDEF_dom"/>
</dbReference>
<evidence type="ECO:0000313" key="5">
    <source>
        <dbReference type="EMBL" id="PTD97064.1"/>
    </source>
</evidence>